<dbReference type="NCBIfam" id="TIGR00197">
    <property type="entry name" value="yjeF_nterm"/>
    <property type="match status" value="1"/>
</dbReference>
<dbReference type="PROSITE" id="PS51385">
    <property type="entry name" value="YJEF_N"/>
    <property type="match status" value="1"/>
</dbReference>
<feature type="binding site" evidence="18">
    <location>
        <position position="157"/>
    </location>
    <ligand>
        <name>K(+)</name>
        <dbReference type="ChEBI" id="CHEBI:29103"/>
    </ligand>
</feature>
<keyword evidence="5 18" id="KW-0479">Metal-binding</keyword>
<dbReference type="GO" id="GO:0046872">
    <property type="term" value="F:metal ion binding"/>
    <property type="evidence" value="ECO:0007669"/>
    <property type="project" value="UniProtKB-UniRule"/>
</dbReference>
<dbReference type="InterPro" id="IPR000631">
    <property type="entry name" value="CARKD"/>
</dbReference>
<evidence type="ECO:0000256" key="7">
    <source>
        <dbReference type="ARBA" id="ARBA00022840"/>
    </source>
</evidence>
<evidence type="ECO:0000256" key="5">
    <source>
        <dbReference type="ARBA" id="ARBA00022723"/>
    </source>
</evidence>
<dbReference type="PANTHER" id="PTHR12592:SF0">
    <property type="entry name" value="ATP-DEPENDENT (S)-NAD(P)H-HYDRATE DEHYDRATASE"/>
    <property type="match status" value="1"/>
</dbReference>
<proteinExistence type="inferred from homology"/>
<keyword evidence="13" id="KW-0511">Multifunctional enzyme</keyword>
<evidence type="ECO:0000313" key="23">
    <source>
        <dbReference type="Proteomes" id="UP000000845"/>
    </source>
</evidence>
<dbReference type="Pfam" id="PF01256">
    <property type="entry name" value="Carb_kinase"/>
    <property type="match status" value="1"/>
</dbReference>
<feature type="binding site" evidence="17">
    <location>
        <position position="367"/>
    </location>
    <ligand>
        <name>(6S)-NADPHX</name>
        <dbReference type="ChEBI" id="CHEBI:64076"/>
    </ligand>
</feature>
<feature type="domain" description="YjeF C-terminal" evidence="20">
    <location>
        <begin position="220"/>
        <end position="490"/>
    </location>
</feature>
<evidence type="ECO:0000256" key="13">
    <source>
        <dbReference type="ARBA" id="ARBA00023268"/>
    </source>
</evidence>
<comment type="function">
    <text evidence="18">Catalyzes the epimerization of the S- and R-forms of NAD(P)HX, a damaged form of NAD(P)H that is a result of enzymatic or heat-dependent hydration. This is a prerequisite for the S-specific NAD(P)H-hydrate dehydratase to allow the repair of both epimers of NAD(P)HX.</text>
</comment>
<keyword evidence="23" id="KW-1185">Reference proteome</keyword>
<evidence type="ECO:0000259" key="21">
    <source>
        <dbReference type="PROSITE" id="PS51385"/>
    </source>
</evidence>
<dbReference type="EMBL" id="CP001739">
    <property type="protein sequence ID" value="ACZ10657.1"/>
    <property type="molecule type" value="Genomic_DNA"/>
</dbReference>
<evidence type="ECO:0000256" key="17">
    <source>
        <dbReference type="HAMAP-Rule" id="MF_01965"/>
    </source>
</evidence>
<reference evidence="22 23" key="2">
    <citation type="journal article" date="2010" name="Stand. Genomic Sci.">
        <title>Complete genome sequence of Sebaldella termitidis type strain (NCTC 11300).</title>
        <authorList>
            <person name="Harmon-Smith M."/>
            <person name="Celia L."/>
            <person name="Chertkov O."/>
            <person name="Lapidus A."/>
            <person name="Copeland A."/>
            <person name="Glavina Del Rio T."/>
            <person name="Nolan M."/>
            <person name="Lucas S."/>
            <person name="Tice H."/>
            <person name="Cheng J.F."/>
            <person name="Han C."/>
            <person name="Detter J.C."/>
            <person name="Bruce D."/>
            <person name="Goodwin L."/>
            <person name="Pitluck S."/>
            <person name="Pati A."/>
            <person name="Liolios K."/>
            <person name="Ivanova N."/>
            <person name="Mavromatis K."/>
            <person name="Mikhailova N."/>
            <person name="Chen A."/>
            <person name="Palaniappan K."/>
            <person name="Land M."/>
            <person name="Hauser L."/>
            <person name="Chang Y.J."/>
            <person name="Jeffries C.D."/>
            <person name="Brettin T."/>
            <person name="Goker M."/>
            <person name="Beck B."/>
            <person name="Bristow J."/>
            <person name="Eisen J.A."/>
            <person name="Markowitz V."/>
            <person name="Hugenholtz P."/>
            <person name="Kyrpides N.C."/>
            <person name="Klenk H.P."/>
            <person name="Chen F."/>
        </authorList>
    </citation>
    <scope>NUCLEOTIDE SEQUENCE [LARGE SCALE GENOMIC DNA]</scope>
    <source>
        <strain evidence="23">ATCC 33386 / NCTC 11300</strain>
    </source>
</reference>
<evidence type="ECO:0000256" key="19">
    <source>
        <dbReference type="PIRNR" id="PIRNR017184"/>
    </source>
</evidence>
<dbReference type="Gene3D" id="3.40.1190.20">
    <property type="match status" value="1"/>
</dbReference>
<evidence type="ECO:0000256" key="3">
    <source>
        <dbReference type="ARBA" id="ARBA00006001"/>
    </source>
</evidence>
<dbReference type="SUPFAM" id="SSF64153">
    <property type="entry name" value="YjeF N-terminal domain-like"/>
    <property type="match status" value="1"/>
</dbReference>
<comment type="catalytic activity">
    <reaction evidence="16 17 19">
        <text>(6S)-NADPHX + ADP = AMP + phosphate + NADPH + H(+)</text>
        <dbReference type="Rhea" id="RHEA:32235"/>
        <dbReference type="ChEBI" id="CHEBI:15378"/>
        <dbReference type="ChEBI" id="CHEBI:43474"/>
        <dbReference type="ChEBI" id="CHEBI:57783"/>
        <dbReference type="ChEBI" id="CHEBI:64076"/>
        <dbReference type="ChEBI" id="CHEBI:456215"/>
        <dbReference type="ChEBI" id="CHEBI:456216"/>
        <dbReference type="EC" id="4.2.1.136"/>
    </reaction>
</comment>
<keyword evidence="8 17" id="KW-0521">NADP</keyword>
<feature type="binding site" evidence="18">
    <location>
        <begin position="125"/>
        <end position="131"/>
    </location>
    <ligand>
        <name>(6S)-NADPHX</name>
        <dbReference type="ChEBI" id="CHEBI:64076"/>
    </ligand>
</feature>
<dbReference type="Pfam" id="PF03853">
    <property type="entry name" value="YjeF_N"/>
    <property type="match status" value="1"/>
</dbReference>
<dbReference type="GO" id="GO:0052855">
    <property type="term" value="F:ADP-dependent NAD(P)H-hydrate dehydratase activity"/>
    <property type="evidence" value="ECO:0007669"/>
    <property type="project" value="UniProtKB-UniRule"/>
</dbReference>
<accession>D1AG31</accession>
<dbReference type="PANTHER" id="PTHR12592">
    <property type="entry name" value="ATP-DEPENDENT (S)-NAD(P)H-HYDRATE DEHYDRATASE FAMILY MEMBER"/>
    <property type="match status" value="1"/>
</dbReference>
<dbReference type="Proteomes" id="UP000000845">
    <property type="component" value="Chromosome"/>
</dbReference>
<dbReference type="GO" id="GO:0052856">
    <property type="term" value="F:NAD(P)HX epimerase activity"/>
    <property type="evidence" value="ECO:0007669"/>
    <property type="project" value="UniProtKB-UniRule"/>
</dbReference>
<dbReference type="InterPro" id="IPR029056">
    <property type="entry name" value="Ribokinase-like"/>
</dbReference>
<keyword evidence="11 18" id="KW-0413">Isomerase</keyword>
<evidence type="ECO:0000256" key="16">
    <source>
        <dbReference type="ARBA" id="ARBA00049209"/>
    </source>
</evidence>
<dbReference type="STRING" id="526218.Sterm_3823"/>
<dbReference type="InterPro" id="IPR036652">
    <property type="entry name" value="YjeF_N_dom_sf"/>
</dbReference>
<evidence type="ECO:0000256" key="2">
    <source>
        <dbReference type="ARBA" id="ARBA00000909"/>
    </source>
</evidence>
<evidence type="ECO:0000256" key="1">
    <source>
        <dbReference type="ARBA" id="ARBA00000013"/>
    </source>
</evidence>
<evidence type="ECO:0000313" key="22">
    <source>
        <dbReference type="EMBL" id="ACZ10657.1"/>
    </source>
</evidence>
<feature type="binding site" evidence="17">
    <location>
        <begin position="404"/>
        <end position="408"/>
    </location>
    <ligand>
        <name>AMP</name>
        <dbReference type="ChEBI" id="CHEBI:456215"/>
    </ligand>
</feature>
<comment type="catalytic activity">
    <reaction evidence="1 18 19">
        <text>(6R)-NADHX = (6S)-NADHX</text>
        <dbReference type="Rhea" id="RHEA:32215"/>
        <dbReference type="ChEBI" id="CHEBI:64074"/>
        <dbReference type="ChEBI" id="CHEBI:64075"/>
        <dbReference type="EC" id="5.1.99.6"/>
    </reaction>
</comment>
<evidence type="ECO:0000256" key="8">
    <source>
        <dbReference type="ARBA" id="ARBA00022857"/>
    </source>
</evidence>
<feature type="binding site" evidence="17">
    <location>
        <position position="433"/>
    </location>
    <ligand>
        <name>(6S)-NADPHX</name>
        <dbReference type="ChEBI" id="CHEBI:64076"/>
    </ligand>
</feature>
<comment type="similarity">
    <text evidence="17">Belongs to the NnrD/CARKD family.</text>
</comment>
<feature type="binding site" evidence="18">
    <location>
        <position position="154"/>
    </location>
    <ligand>
        <name>(6S)-NADPHX</name>
        <dbReference type="ChEBI" id="CHEBI:64076"/>
    </ligand>
</feature>
<keyword evidence="22" id="KW-0418">Kinase</keyword>
<feature type="binding site" evidence="18">
    <location>
        <position position="121"/>
    </location>
    <ligand>
        <name>K(+)</name>
        <dbReference type="ChEBI" id="CHEBI:29103"/>
    </ligand>
</feature>
<name>D1AG31_SEBTE</name>
<dbReference type="GO" id="GO:0016301">
    <property type="term" value="F:kinase activity"/>
    <property type="evidence" value="ECO:0007669"/>
    <property type="project" value="UniProtKB-KW"/>
</dbReference>
<gene>
    <name evidence="18" type="primary">nnrE</name>
    <name evidence="17" type="synonym">nnrD</name>
    <name evidence="22" type="ordered locus">Sterm_3823</name>
</gene>
<evidence type="ECO:0000256" key="6">
    <source>
        <dbReference type="ARBA" id="ARBA00022741"/>
    </source>
</evidence>
<dbReference type="HAMAP" id="MF_01965">
    <property type="entry name" value="NADHX_dehydratase"/>
    <property type="match status" value="1"/>
</dbReference>
<dbReference type="RefSeq" id="WP_012863237.1">
    <property type="nucleotide sequence ID" value="NC_013517.1"/>
</dbReference>
<dbReference type="KEGG" id="str:Sterm_3823"/>
<feature type="binding site" evidence="17">
    <location>
        <position position="255"/>
    </location>
    <ligand>
        <name>(6S)-NADPHX</name>
        <dbReference type="ChEBI" id="CHEBI:64076"/>
    </ligand>
</feature>
<evidence type="ECO:0000256" key="18">
    <source>
        <dbReference type="HAMAP-Rule" id="MF_01966"/>
    </source>
</evidence>
<dbReference type="eggNOG" id="COG0063">
    <property type="taxonomic scope" value="Bacteria"/>
</dbReference>
<dbReference type="PROSITE" id="PS51383">
    <property type="entry name" value="YJEF_C_3"/>
    <property type="match status" value="1"/>
</dbReference>
<comment type="cofactor">
    <cofactor evidence="18 19">
        <name>K(+)</name>
        <dbReference type="ChEBI" id="CHEBI:29103"/>
    </cofactor>
    <text evidence="18 19">Binds 1 potassium ion per subunit.</text>
</comment>
<evidence type="ECO:0000256" key="12">
    <source>
        <dbReference type="ARBA" id="ARBA00023239"/>
    </source>
</evidence>
<dbReference type="GO" id="GO:0110051">
    <property type="term" value="P:metabolite repair"/>
    <property type="evidence" value="ECO:0007669"/>
    <property type="project" value="TreeGrafter"/>
</dbReference>
<keyword evidence="22" id="KW-0808">Transferase</keyword>
<dbReference type="Gene3D" id="3.40.50.10260">
    <property type="entry name" value="YjeF N-terminal domain"/>
    <property type="match status" value="1"/>
</dbReference>
<evidence type="ECO:0000259" key="20">
    <source>
        <dbReference type="PROSITE" id="PS51383"/>
    </source>
</evidence>
<comment type="function">
    <text evidence="14 19">Bifunctional enzyme that catalyzes the epimerization of the S- and R-forms of NAD(P)HX and the dehydration of the S-form of NAD(P)HX at the expense of ADP, which is converted to AMP. This allows the repair of both epimers of NAD(P)HX, a damaged form of NAD(P)H that is a result of enzymatic or heat-dependent hydration.</text>
</comment>
<comment type="similarity">
    <text evidence="4 19">In the C-terminal section; belongs to the NnrD/CARKD family.</text>
</comment>
<comment type="cofactor">
    <cofactor evidence="17">
        <name>Mg(2+)</name>
        <dbReference type="ChEBI" id="CHEBI:18420"/>
    </cofactor>
</comment>
<feature type="binding site" evidence="17">
    <location>
        <position position="316"/>
    </location>
    <ligand>
        <name>(6S)-NADPHX</name>
        <dbReference type="ChEBI" id="CHEBI:64076"/>
    </ligand>
</feature>
<feature type="binding site" evidence="18">
    <location>
        <position position="136"/>
    </location>
    <ligand>
        <name>(6S)-NADPHX</name>
        <dbReference type="ChEBI" id="CHEBI:64076"/>
    </ligand>
</feature>
<protein>
    <recommendedName>
        <fullName evidence="19">Bifunctional NAD(P)H-hydrate repair enzyme</fullName>
    </recommendedName>
    <alternativeName>
        <fullName evidence="19">Nicotinamide nucleotide repair protein</fullName>
    </alternativeName>
    <domain>
        <recommendedName>
            <fullName evidence="19">ADP-dependent (S)-NAD(P)H-hydrate dehydratase</fullName>
            <ecNumber evidence="19">4.2.1.136</ecNumber>
        </recommendedName>
        <alternativeName>
            <fullName evidence="19">ADP-dependent NAD(P)HX dehydratase</fullName>
        </alternativeName>
    </domain>
    <domain>
        <recommendedName>
            <fullName evidence="19">NAD(P)H-hydrate epimerase</fullName>
            <ecNumber evidence="19">5.1.99.6</ecNumber>
        </recommendedName>
    </domain>
</protein>
<keyword evidence="12 17" id="KW-0456">Lyase</keyword>
<evidence type="ECO:0000256" key="9">
    <source>
        <dbReference type="ARBA" id="ARBA00022958"/>
    </source>
</evidence>
<feature type="binding site" evidence="18">
    <location>
        <position position="56"/>
    </location>
    <ligand>
        <name>K(+)</name>
        <dbReference type="ChEBI" id="CHEBI:29103"/>
    </ligand>
</feature>
<dbReference type="HAMAP" id="MF_01966">
    <property type="entry name" value="NADHX_epimerase"/>
    <property type="match status" value="1"/>
</dbReference>
<feature type="domain" description="YjeF N-terminal" evidence="21">
    <location>
        <begin position="10"/>
        <end position="211"/>
    </location>
</feature>
<comment type="similarity">
    <text evidence="18">Belongs to the NnrE/AIBP family.</text>
</comment>
<keyword evidence="7 17" id="KW-0067">ATP-binding</keyword>
<reference evidence="23" key="1">
    <citation type="submission" date="2009-09" db="EMBL/GenBank/DDBJ databases">
        <title>The complete chromosome of Sebaldella termitidis ATCC 33386.</title>
        <authorList>
            <consortium name="US DOE Joint Genome Institute (JGI-PGF)"/>
            <person name="Lucas S."/>
            <person name="Copeland A."/>
            <person name="Lapidus A."/>
            <person name="Glavina del Rio T."/>
            <person name="Dalin E."/>
            <person name="Tice H."/>
            <person name="Bruce D."/>
            <person name="Goodwin L."/>
            <person name="Pitluck S."/>
            <person name="Kyrpides N."/>
            <person name="Mavromatis K."/>
            <person name="Ivanova N."/>
            <person name="Mikhailova N."/>
            <person name="Sims D."/>
            <person name="Meincke L."/>
            <person name="Brettin T."/>
            <person name="Detter J.C."/>
            <person name="Han C."/>
            <person name="Larimer F."/>
            <person name="Land M."/>
            <person name="Hauser L."/>
            <person name="Markowitz V."/>
            <person name="Cheng J.F."/>
            <person name="Hugenholtz P."/>
            <person name="Woyke T."/>
            <person name="Wu D."/>
            <person name="Eisen J.A."/>
        </authorList>
    </citation>
    <scope>NUCLEOTIDE SEQUENCE [LARGE SCALE GENOMIC DNA]</scope>
    <source>
        <strain evidence="23">ATCC 33386 / NCTC 11300</strain>
    </source>
</reference>
<evidence type="ECO:0000256" key="14">
    <source>
        <dbReference type="ARBA" id="ARBA00025153"/>
    </source>
</evidence>
<dbReference type="InterPro" id="IPR004443">
    <property type="entry name" value="YjeF_N_dom"/>
</dbReference>
<keyword evidence="10 17" id="KW-0520">NAD</keyword>
<dbReference type="PIRSF" id="PIRSF017184">
    <property type="entry name" value="Nnr"/>
    <property type="match status" value="1"/>
</dbReference>
<evidence type="ECO:0000256" key="15">
    <source>
        <dbReference type="ARBA" id="ARBA00048238"/>
    </source>
</evidence>
<feature type="binding site" evidence="18">
    <location>
        <begin position="55"/>
        <end position="59"/>
    </location>
    <ligand>
        <name>(6S)-NADPHX</name>
        <dbReference type="ChEBI" id="CHEBI:64076"/>
    </ligand>
</feature>
<dbReference type="GO" id="GO:0005524">
    <property type="term" value="F:ATP binding"/>
    <property type="evidence" value="ECO:0007669"/>
    <property type="project" value="UniProtKB-UniRule"/>
</dbReference>
<feature type="binding site" evidence="17">
    <location>
        <position position="432"/>
    </location>
    <ligand>
        <name>AMP</name>
        <dbReference type="ChEBI" id="CHEBI:456215"/>
    </ligand>
</feature>
<dbReference type="EC" id="5.1.99.6" evidence="19"/>
<comment type="subunit">
    <text evidence="17">Homotetramer.</text>
</comment>
<evidence type="ECO:0000256" key="10">
    <source>
        <dbReference type="ARBA" id="ARBA00023027"/>
    </source>
</evidence>
<keyword evidence="6 17" id="KW-0547">Nucleotide-binding</keyword>
<organism evidence="22 23">
    <name type="scientific">Sebaldella termitidis (strain ATCC 33386 / NCTC 11300)</name>
    <dbReference type="NCBI Taxonomy" id="526218"/>
    <lineage>
        <taxon>Bacteria</taxon>
        <taxon>Fusobacteriati</taxon>
        <taxon>Fusobacteriota</taxon>
        <taxon>Fusobacteriia</taxon>
        <taxon>Fusobacteriales</taxon>
        <taxon>Leptotrichiaceae</taxon>
        <taxon>Sebaldella</taxon>
    </lineage>
</organism>
<dbReference type="AlphaFoldDB" id="D1AG31"/>
<dbReference type="GO" id="GO:0046496">
    <property type="term" value="P:nicotinamide nucleotide metabolic process"/>
    <property type="evidence" value="ECO:0007669"/>
    <property type="project" value="UniProtKB-UniRule"/>
</dbReference>
<dbReference type="CDD" id="cd01171">
    <property type="entry name" value="YXKO-related"/>
    <property type="match status" value="1"/>
</dbReference>
<dbReference type="SUPFAM" id="SSF53613">
    <property type="entry name" value="Ribokinase-like"/>
    <property type="match status" value="1"/>
</dbReference>
<comment type="function">
    <text evidence="17">Catalyzes the dehydration of the S-form of NAD(P)HX at the expense of ADP, which is converted to AMP. Together with NAD(P)HX epimerase, which catalyzes the epimerization of the S- and R-forms, the enzyme allows the repair of both epimers of NAD(P)HX, a damaged form of NAD(P)H that is a result of enzymatic or heat-dependent hydration.</text>
</comment>
<comment type="catalytic activity">
    <reaction evidence="2 18 19">
        <text>(6R)-NADPHX = (6S)-NADPHX</text>
        <dbReference type="Rhea" id="RHEA:32227"/>
        <dbReference type="ChEBI" id="CHEBI:64076"/>
        <dbReference type="ChEBI" id="CHEBI:64077"/>
        <dbReference type="EC" id="5.1.99.6"/>
    </reaction>
</comment>
<comment type="similarity">
    <text evidence="3 19">In the N-terminal section; belongs to the NnrE/AIBP family.</text>
</comment>
<dbReference type="NCBIfam" id="TIGR00196">
    <property type="entry name" value="yjeF_cterm"/>
    <property type="match status" value="1"/>
</dbReference>
<sequence>MIYIGDNKTTGEIDSYSINTLNIPGIVLMENAARNFTGTIDTNLDNFLIVCGKGNNGGDGYAVARQLVSLNKRVSVFSCETSDMSRDCQINYDICRNLGIPMENDISALEELIISHDVVIDAVFGTGLDKPLAAPYDKIINNINQYGKYIISVDIPSGINGSTGETAGIAVKADRTVSFVTYKQGFLNYSAAEFLGKIKVVNIGLPEHVIKKFSNTVLMDKKYISSLLIPRLKYSHKGNFGHTLIIAGSPEFTGAAVISANAAVKTGSGLVTLAVFHECLNMLSSCSPEVMTADLSDKNRLLDLLKKVNSIAFGPGLGNNPRTLELLKFVLENSDAPMVIDADGINVLAEEPALLEKLKNRCILTPHLGEFSRISGLSIEEISKDRIKAAKDFSKKYSVILLLKGYNTIITNECDVYVNTTGNSSMANGGMGDTLTGITASLISQKYTIFASGKIGSFLHGYIGEKLSKRSFAITAEDIIRNIPFYQKKLFL</sequence>
<dbReference type="HOGENOM" id="CLU_024853_4_1_0"/>
<evidence type="ECO:0000256" key="4">
    <source>
        <dbReference type="ARBA" id="ARBA00009524"/>
    </source>
</evidence>
<dbReference type="EC" id="4.2.1.136" evidence="19"/>
<keyword evidence="9 18" id="KW-0630">Potassium</keyword>
<dbReference type="eggNOG" id="COG0062">
    <property type="taxonomic scope" value="Bacteria"/>
</dbReference>
<dbReference type="InterPro" id="IPR030677">
    <property type="entry name" value="Nnr"/>
</dbReference>
<comment type="catalytic activity">
    <reaction evidence="15 17 19">
        <text>(6S)-NADHX + ADP = AMP + phosphate + NADH + H(+)</text>
        <dbReference type="Rhea" id="RHEA:32223"/>
        <dbReference type="ChEBI" id="CHEBI:15378"/>
        <dbReference type="ChEBI" id="CHEBI:43474"/>
        <dbReference type="ChEBI" id="CHEBI:57945"/>
        <dbReference type="ChEBI" id="CHEBI:64074"/>
        <dbReference type="ChEBI" id="CHEBI:456215"/>
        <dbReference type="ChEBI" id="CHEBI:456216"/>
        <dbReference type="EC" id="4.2.1.136"/>
    </reaction>
</comment>
<evidence type="ECO:0000256" key="11">
    <source>
        <dbReference type="ARBA" id="ARBA00023235"/>
    </source>
</evidence>